<feature type="domain" description="Rhodanese" evidence="1">
    <location>
        <begin position="28"/>
        <end position="129"/>
    </location>
</feature>
<keyword evidence="3" id="KW-1185">Reference proteome</keyword>
<sequence>MASSLMSSEKKALEALPTVDAGEVRQLMSSGCHYLDVRLGNDFDMAHAAGARNVPYYLSVTPSGKEKNPHFVDEVAALFSKDEQLIVGCNTGVRSRLATNDLLSAGFKNVKNMKGGYQSFVRSEEDQQPAAQPQ</sequence>
<dbReference type="InterPro" id="IPR001763">
    <property type="entry name" value="Rhodanese-like_dom"/>
</dbReference>
<dbReference type="PANTHER" id="PTHR44542">
    <property type="entry name" value="THIOSULFATE SULFURTRANSFERASE 18"/>
    <property type="match status" value="1"/>
</dbReference>
<dbReference type="CDD" id="cd00158">
    <property type="entry name" value="RHOD"/>
    <property type="match status" value="1"/>
</dbReference>
<proteinExistence type="predicted"/>
<dbReference type="Proteomes" id="UP000729402">
    <property type="component" value="Unassembled WGS sequence"/>
</dbReference>
<evidence type="ECO:0000313" key="3">
    <source>
        <dbReference type="Proteomes" id="UP000729402"/>
    </source>
</evidence>
<dbReference type="SMART" id="SM00450">
    <property type="entry name" value="RHOD"/>
    <property type="match status" value="1"/>
</dbReference>
<dbReference type="Pfam" id="PF00581">
    <property type="entry name" value="Rhodanese"/>
    <property type="match status" value="1"/>
</dbReference>
<organism evidence="2 3">
    <name type="scientific">Zizania palustris</name>
    <name type="common">Northern wild rice</name>
    <dbReference type="NCBI Taxonomy" id="103762"/>
    <lineage>
        <taxon>Eukaryota</taxon>
        <taxon>Viridiplantae</taxon>
        <taxon>Streptophyta</taxon>
        <taxon>Embryophyta</taxon>
        <taxon>Tracheophyta</taxon>
        <taxon>Spermatophyta</taxon>
        <taxon>Magnoliopsida</taxon>
        <taxon>Liliopsida</taxon>
        <taxon>Poales</taxon>
        <taxon>Poaceae</taxon>
        <taxon>BOP clade</taxon>
        <taxon>Oryzoideae</taxon>
        <taxon>Oryzeae</taxon>
        <taxon>Zizaniinae</taxon>
        <taxon>Zizania</taxon>
    </lineage>
</organism>
<reference evidence="2" key="1">
    <citation type="journal article" date="2021" name="bioRxiv">
        <title>Whole Genome Assembly and Annotation of Northern Wild Rice, Zizania palustris L., Supports a Whole Genome Duplication in the Zizania Genus.</title>
        <authorList>
            <person name="Haas M."/>
            <person name="Kono T."/>
            <person name="Macchietto M."/>
            <person name="Millas R."/>
            <person name="McGilp L."/>
            <person name="Shao M."/>
            <person name="Duquette J."/>
            <person name="Hirsch C.N."/>
            <person name="Kimball J."/>
        </authorList>
    </citation>
    <scope>NUCLEOTIDE SEQUENCE</scope>
    <source>
        <tissue evidence="2">Fresh leaf tissue</tissue>
    </source>
</reference>
<dbReference type="EMBL" id="JAAALK010000287">
    <property type="protein sequence ID" value="KAG8058145.1"/>
    <property type="molecule type" value="Genomic_DNA"/>
</dbReference>
<evidence type="ECO:0000313" key="2">
    <source>
        <dbReference type="EMBL" id="KAG8058145.1"/>
    </source>
</evidence>
<gene>
    <name evidence="2" type="ORF">GUJ93_ZPchr0002g26430</name>
</gene>
<dbReference type="GO" id="GO:0003824">
    <property type="term" value="F:catalytic activity"/>
    <property type="evidence" value="ECO:0007669"/>
    <property type="project" value="InterPro"/>
</dbReference>
<evidence type="ECO:0000259" key="1">
    <source>
        <dbReference type="PROSITE" id="PS50206"/>
    </source>
</evidence>
<dbReference type="InterPro" id="IPR044684">
    <property type="entry name" value="STR17/STR18/HARC1-like"/>
</dbReference>
<dbReference type="AlphaFoldDB" id="A0A8J5RF40"/>
<name>A0A8J5RF40_ZIZPA</name>
<comment type="caution">
    <text evidence="2">The sequence shown here is derived from an EMBL/GenBank/DDBJ whole genome shotgun (WGS) entry which is preliminary data.</text>
</comment>
<protein>
    <recommendedName>
        <fullName evidence="1">Rhodanese domain-containing protein</fullName>
    </recommendedName>
</protein>
<dbReference type="PROSITE" id="PS50206">
    <property type="entry name" value="RHODANESE_3"/>
    <property type="match status" value="1"/>
</dbReference>
<reference evidence="2" key="2">
    <citation type="submission" date="2021-02" db="EMBL/GenBank/DDBJ databases">
        <authorList>
            <person name="Kimball J.A."/>
            <person name="Haas M.W."/>
            <person name="Macchietto M."/>
            <person name="Kono T."/>
            <person name="Duquette J."/>
            <person name="Shao M."/>
        </authorList>
    </citation>
    <scope>NUCLEOTIDE SEQUENCE</scope>
    <source>
        <tissue evidence="2">Fresh leaf tissue</tissue>
    </source>
</reference>
<accession>A0A8J5RF40</accession>
<dbReference type="PANTHER" id="PTHR44542:SF14">
    <property type="entry name" value="PROTEIN HIGH ARSENIC CONTENT 1, MITOCHONDRIAL-RELATED"/>
    <property type="match status" value="1"/>
</dbReference>
<dbReference type="OrthoDB" id="566238at2759"/>